<reference evidence="1" key="1">
    <citation type="submission" date="2020-08" db="EMBL/GenBank/DDBJ databases">
        <title>Ramlibacter sp. GTP1 16S ribosomal RNA gene genome sequencing and assembly.</title>
        <authorList>
            <person name="Kang M."/>
        </authorList>
    </citation>
    <scope>NUCLEOTIDE SEQUENCE</scope>
    <source>
        <strain evidence="1">GTP1</strain>
    </source>
</reference>
<comment type="caution">
    <text evidence="1">The sequence shown here is derived from an EMBL/GenBank/DDBJ whole genome shotgun (WGS) entry which is preliminary data.</text>
</comment>
<dbReference type="Proteomes" id="UP000596827">
    <property type="component" value="Unassembled WGS sequence"/>
</dbReference>
<dbReference type="EMBL" id="JACORU010000015">
    <property type="protein sequence ID" value="MBC5768149.1"/>
    <property type="molecule type" value="Genomic_DNA"/>
</dbReference>
<dbReference type="Pfam" id="PF04392">
    <property type="entry name" value="ABC_sub_bind"/>
    <property type="match status" value="1"/>
</dbReference>
<protein>
    <submittedName>
        <fullName evidence="1">ABC transporter substrate-binding protein</fullName>
    </submittedName>
</protein>
<dbReference type="PANTHER" id="PTHR35271:SF1">
    <property type="entry name" value="ABC TRANSPORTER, SUBSTRATE-BINDING LIPOPROTEIN"/>
    <property type="match status" value="1"/>
</dbReference>
<dbReference type="AlphaFoldDB" id="A0A923MF63"/>
<evidence type="ECO:0000313" key="1">
    <source>
        <dbReference type="EMBL" id="MBC5768149.1"/>
    </source>
</evidence>
<keyword evidence="2" id="KW-1185">Reference proteome</keyword>
<accession>A0A923MF63</accession>
<name>A0A923MF63_9BURK</name>
<dbReference type="InterPro" id="IPR007487">
    <property type="entry name" value="ABC_transpt-TYRBP-like"/>
</dbReference>
<proteinExistence type="predicted"/>
<dbReference type="CDD" id="cd06325">
    <property type="entry name" value="PBP1_ABC_unchar_transporter"/>
    <property type="match status" value="1"/>
</dbReference>
<evidence type="ECO:0000313" key="2">
    <source>
        <dbReference type="Proteomes" id="UP000596827"/>
    </source>
</evidence>
<dbReference type="Gene3D" id="3.40.50.2300">
    <property type="match status" value="2"/>
</dbReference>
<gene>
    <name evidence="1" type="ORF">H8R02_27035</name>
</gene>
<dbReference type="PANTHER" id="PTHR35271">
    <property type="entry name" value="ABC TRANSPORTER, SUBSTRATE-BINDING LIPOPROTEIN-RELATED"/>
    <property type="match status" value="1"/>
</dbReference>
<sequence>MRRRTFITGTAVASMAGAFAQGVVPRLVILRLSPPRASYEQEFVDALRDLGFVDGKTVRVTDVNAGGDVQRLTTLAVEVAQSAPTVIFARGNQPLAAARAATRTVPIVAVDDSYDPVKSGFAASLSRPGGNVTGVFVDVPAITRKRMELLAEVAPKLSRIGVLSDPTSSGLQREVAESTVRVLRKEPVHMEIRSGEEIAGVFSTAASRRVDALLVLSSQTLRVHSRTIAGAAVFAKLPMVAPFRDYPEAGGLMSYGPHVGALYRRCASQLAKVMRGTKVGDIAIEHPDRFDLVINSRTAASFGLAISKAVLARADEIIS</sequence>
<dbReference type="RefSeq" id="WP_187084636.1">
    <property type="nucleotide sequence ID" value="NZ_JACORU010000015.1"/>
</dbReference>
<organism evidence="1 2">
    <name type="scientific">Ramlibacter albus</name>
    <dbReference type="NCBI Taxonomy" id="2079448"/>
    <lineage>
        <taxon>Bacteria</taxon>
        <taxon>Pseudomonadati</taxon>
        <taxon>Pseudomonadota</taxon>
        <taxon>Betaproteobacteria</taxon>
        <taxon>Burkholderiales</taxon>
        <taxon>Comamonadaceae</taxon>
        <taxon>Ramlibacter</taxon>
    </lineage>
</organism>